<dbReference type="InterPro" id="IPR042529">
    <property type="entry name" value="IF_2B-like_C"/>
</dbReference>
<dbReference type="SUPFAM" id="SSF100950">
    <property type="entry name" value="NagB/RpiA/CoA transferase-like"/>
    <property type="match status" value="1"/>
</dbReference>
<feature type="coiled-coil region" evidence="2">
    <location>
        <begin position="73"/>
        <end position="100"/>
    </location>
</feature>
<keyword evidence="3" id="KW-0396">Initiation factor</keyword>
<dbReference type="GO" id="GO:0046523">
    <property type="term" value="F:S-methyl-5-thioribose-1-phosphate isomerase activity"/>
    <property type="evidence" value="ECO:0007669"/>
    <property type="project" value="TreeGrafter"/>
</dbReference>
<evidence type="ECO:0000256" key="2">
    <source>
        <dbReference type="SAM" id="Coils"/>
    </source>
</evidence>
<reference evidence="3" key="1">
    <citation type="submission" date="2019-03" db="EMBL/GenBank/DDBJ databases">
        <title>Whole genome analysis of nitrate-reducing bacteria Marinobacter hydrocarbonoclasticus YB03.</title>
        <authorList>
            <person name="Azam A.H."/>
            <person name="Yuk S.R."/>
            <person name="Kamarisima K."/>
            <person name="Miyanaga K."/>
            <person name="Tanji Y."/>
        </authorList>
    </citation>
    <scope>NUCLEOTIDE SEQUENCE</scope>
    <source>
        <strain evidence="3">YB03</strain>
    </source>
</reference>
<gene>
    <name evidence="3" type="ORF">YBY_01280</name>
</gene>
<dbReference type="Gene3D" id="3.40.50.10470">
    <property type="entry name" value="Translation initiation factor eif-2b, domain 2"/>
    <property type="match status" value="1"/>
</dbReference>
<accession>A0A455W085</accession>
<dbReference type="GO" id="GO:0019509">
    <property type="term" value="P:L-methionine salvage from methylthioadenosine"/>
    <property type="evidence" value="ECO:0007669"/>
    <property type="project" value="TreeGrafter"/>
</dbReference>
<sequence length="284" mass="30381">MAVLDPQAQALLQQVEQDTHSGASQLALTTLRQLHRYVAEQPTAIQGLEPLLTALAKARPSMVVIGNTVDRLQRALAENLQSAESAIQALIIELESATSQLIAHARALVQHGNTILTHSASSVVLQCLTQLARDGVEFSVICTQSSPGFEGHGLATALAHQGVPVTLITDAQVGLFMPRADLVFTGCDCWLADHHFINKSGTLLVALAARHAGTPFWVLADTFRDSPETVNSIQLEEMPADELQGPAETGITVRNIYFEPVPDNLVTGRVSEKGVFSFPAGPGR</sequence>
<dbReference type="InterPro" id="IPR027363">
    <property type="entry name" value="M1Pi_N"/>
</dbReference>
<dbReference type="Gene3D" id="1.20.120.420">
    <property type="entry name" value="translation initiation factor eif-2b, domain 1"/>
    <property type="match status" value="1"/>
</dbReference>
<dbReference type="PANTHER" id="PTHR43475:SF3">
    <property type="entry name" value="TRANSLATION INITIATION FACTOR EIF-2B SUBUNIT FAMILY PROTEIN (AFU_ORTHOLOGUE AFUA_2G14290)"/>
    <property type="match status" value="1"/>
</dbReference>
<dbReference type="InterPro" id="IPR037171">
    <property type="entry name" value="NagB/RpiA_transferase-like"/>
</dbReference>
<dbReference type="EMBL" id="AP019537">
    <property type="protein sequence ID" value="BBJ02280.1"/>
    <property type="molecule type" value="Genomic_DNA"/>
</dbReference>
<proteinExistence type="inferred from homology"/>
<evidence type="ECO:0000313" key="3">
    <source>
        <dbReference type="EMBL" id="BBJ02280.1"/>
    </source>
</evidence>
<keyword evidence="3" id="KW-0648">Protein biosynthesis</keyword>
<dbReference type="Pfam" id="PF01008">
    <property type="entry name" value="IF-2B"/>
    <property type="match status" value="1"/>
</dbReference>
<organism evidence="3">
    <name type="scientific">Marinobacter nauticus</name>
    <name type="common">Marinobacter hydrocarbonoclasticus</name>
    <name type="synonym">Marinobacter aquaeolei</name>
    <dbReference type="NCBI Taxonomy" id="2743"/>
    <lineage>
        <taxon>Bacteria</taxon>
        <taxon>Pseudomonadati</taxon>
        <taxon>Pseudomonadota</taxon>
        <taxon>Gammaproteobacteria</taxon>
        <taxon>Pseudomonadales</taxon>
        <taxon>Marinobacteraceae</taxon>
        <taxon>Marinobacter</taxon>
    </lineage>
</organism>
<protein>
    <submittedName>
        <fullName evidence="3">Translation initiation factor IF-2</fullName>
    </submittedName>
</protein>
<dbReference type="InterPro" id="IPR000649">
    <property type="entry name" value="IF-2B-related"/>
</dbReference>
<comment type="similarity">
    <text evidence="1">Belongs to the eIF-2B alpha/beta/delta subunits family.</text>
</comment>
<evidence type="ECO:0000256" key="1">
    <source>
        <dbReference type="RuleBase" id="RU003814"/>
    </source>
</evidence>
<dbReference type="GO" id="GO:0003743">
    <property type="term" value="F:translation initiation factor activity"/>
    <property type="evidence" value="ECO:0007669"/>
    <property type="project" value="UniProtKB-KW"/>
</dbReference>
<dbReference type="PANTHER" id="PTHR43475">
    <property type="entry name" value="METHYLTHIORIBOSE-1-PHOSPHATE ISOMERASE"/>
    <property type="match status" value="1"/>
</dbReference>
<name>A0A455W085_MARNT</name>
<keyword evidence="2" id="KW-0175">Coiled coil</keyword>
<dbReference type="AlphaFoldDB" id="A0A455W085"/>